<name>A0A817WW63_9BILA</name>
<dbReference type="FunFam" id="2.40.50.140:FF:000041">
    <property type="entry name" value="Replication protein A subunit"/>
    <property type="match status" value="1"/>
</dbReference>
<dbReference type="GO" id="GO:0008270">
    <property type="term" value="F:zinc ion binding"/>
    <property type="evidence" value="ECO:0007669"/>
    <property type="project" value="UniProtKB-KW"/>
</dbReference>
<protein>
    <submittedName>
        <fullName evidence="6">Uncharacterized protein</fullName>
    </submittedName>
</protein>
<dbReference type="Gene3D" id="2.40.50.140">
    <property type="entry name" value="Nucleic acid-binding proteins"/>
    <property type="match status" value="1"/>
</dbReference>
<dbReference type="CDD" id="cd04474">
    <property type="entry name" value="RPA1_DBD_A"/>
    <property type="match status" value="1"/>
</dbReference>
<evidence type="ECO:0000256" key="5">
    <source>
        <dbReference type="ARBA" id="ARBA00023125"/>
    </source>
</evidence>
<keyword evidence="2" id="KW-0479">Metal-binding</keyword>
<dbReference type="GO" id="GO:0003677">
    <property type="term" value="F:DNA binding"/>
    <property type="evidence" value="ECO:0007669"/>
    <property type="project" value="UniProtKB-KW"/>
</dbReference>
<comment type="similarity">
    <text evidence="1">Belongs to the replication factor A protein 1 family.</text>
</comment>
<evidence type="ECO:0000256" key="1">
    <source>
        <dbReference type="ARBA" id="ARBA00005690"/>
    </source>
</evidence>
<reference evidence="6" key="1">
    <citation type="submission" date="2021-02" db="EMBL/GenBank/DDBJ databases">
        <authorList>
            <person name="Nowell W R."/>
        </authorList>
    </citation>
    <scope>NUCLEOTIDE SEQUENCE</scope>
</reference>
<evidence type="ECO:0000256" key="4">
    <source>
        <dbReference type="ARBA" id="ARBA00022833"/>
    </source>
</evidence>
<evidence type="ECO:0000256" key="3">
    <source>
        <dbReference type="ARBA" id="ARBA00022771"/>
    </source>
</evidence>
<accession>A0A817WW63</accession>
<dbReference type="EMBL" id="CAJNYU010000437">
    <property type="protein sequence ID" value="CAF3360656.1"/>
    <property type="molecule type" value="Genomic_DNA"/>
</dbReference>
<keyword evidence="4" id="KW-0862">Zinc</keyword>
<dbReference type="SUPFAM" id="SSF50249">
    <property type="entry name" value="Nucleic acid-binding proteins"/>
    <property type="match status" value="1"/>
</dbReference>
<dbReference type="AlphaFoldDB" id="A0A817WW63"/>
<gene>
    <name evidence="6" type="ORF">FME351_LOCUS5392</name>
</gene>
<comment type="caution">
    <text evidence="6">The sequence shown here is derived from an EMBL/GenBank/DDBJ whole genome shotgun (WGS) entry which is preliminary data.</text>
</comment>
<evidence type="ECO:0000313" key="6">
    <source>
        <dbReference type="EMBL" id="CAF3360656.1"/>
    </source>
</evidence>
<dbReference type="Proteomes" id="UP000663869">
    <property type="component" value="Unassembled WGS sequence"/>
</dbReference>
<evidence type="ECO:0000313" key="7">
    <source>
        <dbReference type="Proteomes" id="UP000663869"/>
    </source>
</evidence>
<organism evidence="6 7">
    <name type="scientific">Rotaria socialis</name>
    <dbReference type="NCBI Taxonomy" id="392032"/>
    <lineage>
        <taxon>Eukaryota</taxon>
        <taxon>Metazoa</taxon>
        <taxon>Spiralia</taxon>
        <taxon>Gnathifera</taxon>
        <taxon>Rotifera</taxon>
        <taxon>Eurotatoria</taxon>
        <taxon>Bdelloidea</taxon>
        <taxon>Philodinida</taxon>
        <taxon>Philodinidae</taxon>
        <taxon>Rotaria</taxon>
    </lineage>
</organism>
<evidence type="ECO:0000256" key="2">
    <source>
        <dbReference type="ARBA" id="ARBA00022723"/>
    </source>
</evidence>
<keyword evidence="5" id="KW-0238">DNA-binding</keyword>
<keyword evidence="3" id="KW-0863">Zinc-finger</keyword>
<sequence length="920" mass="104581">MHQDAIPIILLNIAATTCEQSYVFRANQFKKPLNLYNCIVAKSSYGKSSMLNLVESAILAVRNARSTKFRESGNKSAESNHIRVTYNEATTAGVLDSLKGCTRLLITEEGDVILKRMGAFLLPNIGGRDASMSDDCRAQLINLYDHPEQCAKKLKTNIVEVFDSKLNILAGLTGELIERVIARRAQNALADALYEHFIFWVLSGALEEHDDNLGSRLGKSVDTVHRIVGLCQIIELASNMLKEYIAKFGYFEDYQVSEEFTSKCKSLFFELYGSSIDDNRRFYITIDVVERAIDVVSGNIEQYKLLMFLPENESINYCSKLNNAPGSGLMMKHMDKKAKKREKFGNKSYEMIQAILLFGSVLFTLKTLYQCRLLKNGAAILKELCESLVIKGLLIKVARATEKCTKSVTIYIKSLPNPTSSSECHKYIKDLAELNNSAITMQSVLDTCSKIKYVCKQQPIKTVFDILNRPQYKNLSIDLTPLCQQRSTIPTYLYSTSRESNSSKSSADEQSNIEWLIHDDAHQGMVQDVESTTTSRAESYDDIPVNEETIIAPESMAVSTVINLNTYDDGNFTDISPDMHCKRSDENNVYSDDQLSESFIDKNCLPESMTSITRKNTHGVQNETDETEVDEPLAAKKHKKEIRLIKTKEPDSEPTEKRYRLILYDGKHFMSSFRSIIECCRIFVDDENIDQSPTTPLNVERSQSLSKINKTNLASDTSTHECKFDETNGFRILLTGSTLNTNAICNIRDLHPFRTGWIIKTCVVNKSNLREYSKVNRNGKVFNLGLVDKSDGIQVAAFDRIAEQFYKKLEIKKNYFLSNASITPANQIFNPFTNIYQMILRFDTQVQLCEEENDENYTDVIFNFIPIKEITYRASNTLCGNNYVNHHWPLLTDIIFPFLKERVIRSLNIFKVCMFVCMFV</sequence>
<dbReference type="InterPro" id="IPR012340">
    <property type="entry name" value="NA-bd_OB-fold"/>
</dbReference>
<proteinExistence type="inferred from homology"/>